<evidence type="ECO:0000313" key="3">
    <source>
        <dbReference type="Proteomes" id="UP000267945"/>
    </source>
</evidence>
<dbReference type="Pfam" id="PF13472">
    <property type="entry name" value="Lipase_GDSL_2"/>
    <property type="match status" value="1"/>
</dbReference>
<dbReference type="AlphaFoldDB" id="A0A3S8SDD7"/>
<dbReference type="SUPFAM" id="SSF52266">
    <property type="entry name" value="SGNH hydrolase"/>
    <property type="match status" value="1"/>
</dbReference>
<dbReference type="PANTHER" id="PTHR14209:SF19">
    <property type="entry name" value="ISOAMYL ACETATE-HYDROLYZING ESTERASE 1 HOMOLOG"/>
    <property type="match status" value="1"/>
</dbReference>
<sequence>MRVLLTGDSIIARYEGKTEPHINWNLKQILPEIQIENTAVSGINSGAFFARLNELVLSVKKCDNLVILLGTNDLATHKQVPLEQFKRNMQLIASAVICQYYPPHVLLISPPAVDEKKQHVRNNKLVEKYTGVVKKVADEYHFRYANLCQAMIDAGDLSMISRGIKNDGLHFGDKGYEILANLISSELKKM</sequence>
<accession>A0A3S8SDD7</accession>
<protein>
    <submittedName>
        <fullName evidence="2">GDSL-like Lipase/Acylhydrolase</fullName>
    </submittedName>
</protein>
<dbReference type="Proteomes" id="UP000267945">
    <property type="component" value="Chromosome"/>
</dbReference>
<dbReference type="GeneID" id="99757716"/>
<dbReference type="InterPro" id="IPR036514">
    <property type="entry name" value="SGNH_hydro_sf"/>
</dbReference>
<feature type="domain" description="SGNH hydrolase-type esterase" evidence="1">
    <location>
        <begin position="7"/>
        <end position="178"/>
    </location>
</feature>
<dbReference type="InterPro" id="IPR045136">
    <property type="entry name" value="Iah1-like"/>
</dbReference>
<proteinExistence type="predicted"/>
<dbReference type="GO" id="GO:0016787">
    <property type="term" value="F:hydrolase activity"/>
    <property type="evidence" value="ECO:0007669"/>
    <property type="project" value="UniProtKB-KW"/>
</dbReference>
<evidence type="ECO:0000313" key="2">
    <source>
        <dbReference type="EMBL" id="AZK91813.1"/>
    </source>
</evidence>
<dbReference type="InterPro" id="IPR013830">
    <property type="entry name" value="SGNH_hydro"/>
</dbReference>
<keyword evidence="2" id="KW-0378">Hydrolase</keyword>
<dbReference type="CDD" id="cd01838">
    <property type="entry name" value="Isoamyl_acetate_hydrolase_like"/>
    <property type="match status" value="1"/>
</dbReference>
<dbReference type="EMBL" id="CP019581">
    <property type="protein sequence ID" value="AZK91813.1"/>
    <property type="molecule type" value="Genomic_DNA"/>
</dbReference>
<gene>
    <name evidence="2" type="ORF">LH5_01574</name>
</gene>
<dbReference type="Gene3D" id="3.40.50.1110">
    <property type="entry name" value="SGNH hydrolase"/>
    <property type="match status" value="1"/>
</dbReference>
<dbReference type="PANTHER" id="PTHR14209">
    <property type="entry name" value="ISOAMYL ACETATE-HYDROLYZING ESTERASE 1"/>
    <property type="match status" value="1"/>
</dbReference>
<evidence type="ECO:0000259" key="1">
    <source>
        <dbReference type="Pfam" id="PF13472"/>
    </source>
</evidence>
<organism evidence="2 3">
    <name type="scientific">Lactobacillus helveticus</name>
    <name type="common">Lactobacillus suntoryeus</name>
    <dbReference type="NCBI Taxonomy" id="1587"/>
    <lineage>
        <taxon>Bacteria</taxon>
        <taxon>Bacillati</taxon>
        <taxon>Bacillota</taxon>
        <taxon>Bacilli</taxon>
        <taxon>Lactobacillales</taxon>
        <taxon>Lactobacillaceae</taxon>
        <taxon>Lactobacillus</taxon>
    </lineage>
</organism>
<name>A0A3S8SDD7_LACHE</name>
<reference evidence="2 3" key="1">
    <citation type="submission" date="2017-02" db="EMBL/GenBank/DDBJ databases">
        <title>Complete genome sequence of Lactobacillus helveticus.</title>
        <authorList>
            <person name="Kim J.F."/>
            <person name="Chung Y."/>
            <person name="Kwak M."/>
        </authorList>
    </citation>
    <scope>NUCLEOTIDE SEQUENCE [LARGE SCALE GENOMIC DNA]</scope>
    <source>
        <strain evidence="2 3">LH5</strain>
    </source>
</reference>
<dbReference type="RefSeq" id="WP_014918028.1">
    <property type="nucleotide sequence ID" value="NZ_CP019581.1"/>
</dbReference>